<sequence>MPQISPSCPLQEASCDIITELVGLREQVSELSELVHTDTLTGLSNFRYFMQALEQEMERTRRTGHATGLIMVDLDYFKKVNDEWGHDVGNKALILASSLIKASVRKMDAPCRYGGEEFAIILPSTDRQHSILVAERARELIASTPLEFDGNEIMLTASFGVDIFTGVERGCAEEMVKRADGYLYKAKESGRNRVCIAPVEEKIDNSSVNQDEKDALFGLFGRASNLSDSSY</sequence>
<gene>
    <name evidence="4" type="ORF">NKI27_02735</name>
</gene>
<accession>A0ABY6N3J7</accession>
<dbReference type="Gene3D" id="3.30.70.270">
    <property type="match status" value="1"/>
</dbReference>
<comment type="catalytic activity">
    <reaction evidence="2">
        <text>2 GTP = 3',3'-c-di-GMP + 2 diphosphate</text>
        <dbReference type="Rhea" id="RHEA:24898"/>
        <dbReference type="ChEBI" id="CHEBI:33019"/>
        <dbReference type="ChEBI" id="CHEBI:37565"/>
        <dbReference type="ChEBI" id="CHEBI:58805"/>
        <dbReference type="EC" id="2.7.7.65"/>
    </reaction>
</comment>
<dbReference type="RefSeq" id="WP_265048172.1">
    <property type="nucleotide sequence ID" value="NZ_CP100390.1"/>
</dbReference>
<dbReference type="InterPro" id="IPR000160">
    <property type="entry name" value="GGDEF_dom"/>
</dbReference>
<dbReference type="EMBL" id="CP100390">
    <property type="protein sequence ID" value="UZE96687.1"/>
    <property type="molecule type" value="Genomic_DNA"/>
</dbReference>
<dbReference type="EC" id="2.7.7.65" evidence="1"/>
<dbReference type="PROSITE" id="PS50887">
    <property type="entry name" value="GGDEF"/>
    <property type="match status" value="1"/>
</dbReference>
<organism evidence="4 5">
    <name type="scientific">Alkalimarinus alittae</name>
    <dbReference type="NCBI Taxonomy" id="2961619"/>
    <lineage>
        <taxon>Bacteria</taxon>
        <taxon>Pseudomonadati</taxon>
        <taxon>Pseudomonadota</taxon>
        <taxon>Gammaproteobacteria</taxon>
        <taxon>Alteromonadales</taxon>
        <taxon>Alteromonadaceae</taxon>
        <taxon>Alkalimarinus</taxon>
    </lineage>
</organism>
<dbReference type="NCBIfam" id="TIGR00254">
    <property type="entry name" value="GGDEF"/>
    <property type="match status" value="1"/>
</dbReference>
<dbReference type="PANTHER" id="PTHR45138">
    <property type="entry name" value="REGULATORY COMPONENTS OF SENSORY TRANSDUCTION SYSTEM"/>
    <property type="match status" value="1"/>
</dbReference>
<evidence type="ECO:0000313" key="5">
    <source>
        <dbReference type="Proteomes" id="UP001163739"/>
    </source>
</evidence>
<evidence type="ECO:0000256" key="2">
    <source>
        <dbReference type="ARBA" id="ARBA00034247"/>
    </source>
</evidence>
<evidence type="ECO:0000256" key="1">
    <source>
        <dbReference type="ARBA" id="ARBA00012528"/>
    </source>
</evidence>
<feature type="domain" description="GGDEF" evidence="3">
    <location>
        <begin position="65"/>
        <end position="199"/>
    </location>
</feature>
<dbReference type="InterPro" id="IPR029787">
    <property type="entry name" value="Nucleotide_cyclase"/>
</dbReference>
<dbReference type="InterPro" id="IPR043128">
    <property type="entry name" value="Rev_trsase/Diguanyl_cyclase"/>
</dbReference>
<dbReference type="SMART" id="SM00267">
    <property type="entry name" value="GGDEF"/>
    <property type="match status" value="1"/>
</dbReference>
<dbReference type="PANTHER" id="PTHR45138:SF9">
    <property type="entry name" value="DIGUANYLATE CYCLASE DGCM-RELATED"/>
    <property type="match status" value="1"/>
</dbReference>
<proteinExistence type="predicted"/>
<name>A0ABY6N3J7_9ALTE</name>
<dbReference type="InterPro" id="IPR050469">
    <property type="entry name" value="Diguanylate_Cyclase"/>
</dbReference>
<evidence type="ECO:0000313" key="4">
    <source>
        <dbReference type="EMBL" id="UZE96687.1"/>
    </source>
</evidence>
<evidence type="ECO:0000259" key="3">
    <source>
        <dbReference type="PROSITE" id="PS50887"/>
    </source>
</evidence>
<dbReference type="Pfam" id="PF00990">
    <property type="entry name" value="GGDEF"/>
    <property type="match status" value="1"/>
</dbReference>
<reference evidence="4" key="1">
    <citation type="submission" date="2022-06" db="EMBL/GenBank/DDBJ databases">
        <title>Alkalimarinus sp. nov., isolated from gut of a Alitta virens.</title>
        <authorList>
            <person name="Yang A.I."/>
            <person name="Shin N.-R."/>
        </authorList>
    </citation>
    <scope>NUCLEOTIDE SEQUENCE</scope>
    <source>
        <strain evidence="4">A2M4</strain>
    </source>
</reference>
<dbReference type="Proteomes" id="UP001163739">
    <property type="component" value="Chromosome"/>
</dbReference>
<protein>
    <recommendedName>
        <fullName evidence="1">diguanylate cyclase</fullName>
        <ecNumber evidence="1">2.7.7.65</ecNumber>
    </recommendedName>
</protein>
<dbReference type="SUPFAM" id="SSF55073">
    <property type="entry name" value="Nucleotide cyclase"/>
    <property type="match status" value="1"/>
</dbReference>
<dbReference type="CDD" id="cd01949">
    <property type="entry name" value="GGDEF"/>
    <property type="match status" value="1"/>
</dbReference>
<keyword evidence="5" id="KW-1185">Reference proteome</keyword>